<dbReference type="SMART" id="SM00739">
    <property type="entry name" value="KOW"/>
    <property type="match status" value="1"/>
</dbReference>
<keyword evidence="5" id="KW-0699">rRNA-binding</keyword>
<keyword evidence="2 5" id="KW-0689">Ribosomal protein</keyword>
<evidence type="ECO:0000313" key="8">
    <source>
        <dbReference type="Proteomes" id="UP000179219"/>
    </source>
</evidence>
<dbReference type="GO" id="GO:0003735">
    <property type="term" value="F:structural constituent of ribosome"/>
    <property type="evidence" value="ECO:0007669"/>
    <property type="project" value="InterPro"/>
</dbReference>
<dbReference type="CDD" id="cd06089">
    <property type="entry name" value="KOW_RPL26"/>
    <property type="match status" value="1"/>
</dbReference>
<comment type="subunit">
    <text evidence="5">Part of the 50S ribosomal subunit.</text>
</comment>
<reference evidence="7 8" key="1">
    <citation type="journal article" date="2016" name="Nat. Commun.">
        <title>Thousands of microbial genomes shed light on interconnected biogeochemical processes in an aquifer system.</title>
        <authorList>
            <person name="Anantharaman K."/>
            <person name="Brown C.T."/>
            <person name="Hug L.A."/>
            <person name="Sharon I."/>
            <person name="Castelle C.J."/>
            <person name="Probst A.J."/>
            <person name="Thomas B.C."/>
            <person name="Singh A."/>
            <person name="Wilkins M.J."/>
            <person name="Karaoz U."/>
            <person name="Brodie E.L."/>
            <person name="Williams K.H."/>
            <person name="Hubbard S.S."/>
            <person name="Banfield J.F."/>
        </authorList>
    </citation>
    <scope>NUCLEOTIDE SEQUENCE [LARGE SCALE GENOMIC DNA]</scope>
</reference>
<evidence type="ECO:0000256" key="1">
    <source>
        <dbReference type="ARBA" id="ARBA00010618"/>
    </source>
</evidence>
<dbReference type="Proteomes" id="UP000179219">
    <property type="component" value="Unassembled WGS sequence"/>
</dbReference>
<dbReference type="Gene3D" id="2.30.30.30">
    <property type="match status" value="1"/>
</dbReference>
<keyword evidence="5" id="KW-0694">RNA-binding</keyword>
<accession>A0A1F7X3I6</accession>
<evidence type="ECO:0000256" key="4">
    <source>
        <dbReference type="ARBA" id="ARBA00035206"/>
    </source>
</evidence>
<name>A0A1F7X3I6_9BACT</name>
<dbReference type="InterPro" id="IPR005824">
    <property type="entry name" value="KOW"/>
</dbReference>
<evidence type="ECO:0000259" key="6">
    <source>
        <dbReference type="SMART" id="SM00739"/>
    </source>
</evidence>
<dbReference type="PANTHER" id="PTHR12903">
    <property type="entry name" value="MITOCHONDRIAL RIBOSOMAL PROTEIN L24"/>
    <property type="match status" value="1"/>
</dbReference>
<evidence type="ECO:0000256" key="3">
    <source>
        <dbReference type="ARBA" id="ARBA00023274"/>
    </source>
</evidence>
<evidence type="ECO:0000256" key="2">
    <source>
        <dbReference type="ARBA" id="ARBA00022980"/>
    </source>
</evidence>
<dbReference type="HAMAP" id="MF_01326_B">
    <property type="entry name" value="Ribosomal_uL24_B"/>
    <property type="match status" value="1"/>
</dbReference>
<dbReference type="Pfam" id="PF17136">
    <property type="entry name" value="ribosomal_L24"/>
    <property type="match status" value="1"/>
</dbReference>
<dbReference type="AlphaFoldDB" id="A0A1F7X3I6"/>
<comment type="function">
    <text evidence="5">One of two assembly initiator proteins, it binds directly to the 5'-end of the 23S rRNA, where it nucleates assembly of the 50S subunit.</text>
</comment>
<comment type="similarity">
    <text evidence="1 5">Belongs to the universal ribosomal protein uL24 family.</text>
</comment>
<organism evidence="7 8">
    <name type="scientific">Candidatus Woesebacteria bacterium RBG_13_34_9</name>
    <dbReference type="NCBI Taxonomy" id="1802477"/>
    <lineage>
        <taxon>Bacteria</taxon>
        <taxon>Candidatus Woeseibacteriota</taxon>
    </lineage>
</organism>
<dbReference type="InterPro" id="IPR041988">
    <property type="entry name" value="Ribosomal_uL24_KOW"/>
</dbReference>
<comment type="caution">
    <text evidence="7">The sequence shown here is derived from an EMBL/GenBank/DDBJ whole genome shotgun (WGS) entry which is preliminary data.</text>
</comment>
<dbReference type="GO" id="GO:0019843">
    <property type="term" value="F:rRNA binding"/>
    <property type="evidence" value="ECO:0007669"/>
    <property type="project" value="UniProtKB-UniRule"/>
</dbReference>
<feature type="domain" description="KOW" evidence="6">
    <location>
        <begin position="3"/>
        <end position="30"/>
    </location>
</feature>
<evidence type="ECO:0000256" key="5">
    <source>
        <dbReference type="HAMAP-Rule" id="MF_01326"/>
    </source>
</evidence>
<dbReference type="Pfam" id="PF00467">
    <property type="entry name" value="KOW"/>
    <property type="match status" value="1"/>
</dbReference>
<dbReference type="InterPro" id="IPR057264">
    <property type="entry name" value="Ribosomal_uL24_C"/>
</dbReference>
<keyword evidence="3 5" id="KW-0687">Ribonucleoprotein</keyword>
<comment type="function">
    <text evidence="5">One of the proteins that surrounds the polypeptide exit tunnel on the outside of the subunit.</text>
</comment>
<dbReference type="GO" id="GO:1990904">
    <property type="term" value="C:ribonucleoprotein complex"/>
    <property type="evidence" value="ECO:0007669"/>
    <property type="project" value="UniProtKB-KW"/>
</dbReference>
<dbReference type="InterPro" id="IPR008991">
    <property type="entry name" value="Translation_prot_SH3-like_sf"/>
</dbReference>
<gene>
    <name evidence="5" type="primary">rplX</name>
    <name evidence="7" type="ORF">A2159_00720</name>
</gene>
<dbReference type="GO" id="GO:0005840">
    <property type="term" value="C:ribosome"/>
    <property type="evidence" value="ECO:0007669"/>
    <property type="project" value="UniProtKB-KW"/>
</dbReference>
<protein>
    <recommendedName>
        <fullName evidence="4 5">Large ribosomal subunit protein uL24</fullName>
    </recommendedName>
</protein>
<proteinExistence type="inferred from homology"/>
<dbReference type="SUPFAM" id="SSF50104">
    <property type="entry name" value="Translation proteins SH3-like domain"/>
    <property type="match status" value="1"/>
</dbReference>
<dbReference type="InterPro" id="IPR014722">
    <property type="entry name" value="Rib_uL2_dom2"/>
</dbReference>
<sequence length="115" mass="13027">MIKFKAGDKIKITSGKDKGREGQIEKIYPEKSLALIPGLNIYKKHVKGMPNQKGGIYDIPRPLNFSKIAIICPKCAKVTRVGFKILKDRSEKIRICIKCKREIDTATDKVKINKK</sequence>
<dbReference type="NCBIfam" id="TIGR01079">
    <property type="entry name" value="rplX_bact"/>
    <property type="match status" value="1"/>
</dbReference>
<dbReference type="EMBL" id="MGFP01000023">
    <property type="protein sequence ID" value="OGM09443.1"/>
    <property type="molecule type" value="Genomic_DNA"/>
</dbReference>
<evidence type="ECO:0000313" key="7">
    <source>
        <dbReference type="EMBL" id="OGM09443.1"/>
    </source>
</evidence>
<dbReference type="InterPro" id="IPR003256">
    <property type="entry name" value="Ribosomal_uL24"/>
</dbReference>
<dbReference type="GO" id="GO:0006412">
    <property type="term" value="P:translation"/>
    <property type="evidence" value="ECO:0007669"/>
    <property type="project" value="UniProtKB-UniRule"/>
</dbReference>